<dbReference type="AlphaFoldDB" id="A0A2R4WGH8"/>
<evidence type="ECO:0000313" key="3">
    <source>
        <dbReference type="Proteomes" id="UP000244755"/>
    </source>
</evidence>
<dbReference type="RefSeq" id="WP_099952544.1">
    <property type="nucleotide sequence ID" value="NZ_CP028843.1"/>
</dbReference>
<keyword evidence="3" id="KW-1185">Reference proteome</keyword>
<dbReference type="KEGG" id="mee:DA075_06660"/>
<accession>A0A2R4WGH8</accession>
<proteinExistence type="predicted"/>
<dbReference type="EMBL" id="CP028843">
    <property type="protein sequence ID" value="AWB20645.1"/>
    <property type="molecule type" value="Genomic_DNA"/>
</dbReference>
<name>A0A2R4WGH8_9HYPH</name>
<evidence type="ECO:0000256" key="1">
    <source>
        <dbReference type="SAM" id="MobiDB-lite"/>
    </source>
</evidence>
<feature type="region of interest" description="Disordered" evidence="1">
    <location>
        <begin position="204"/>
        <end position="223"/>
    </location>
</feature>
<sequence length="223" mass="24409">MDQTTLASSIERIAVALERIADALKPVVIEARPHIEAWKPDIALYGSTVEPAVKGENRVERKIRSLFDEGFTSYTRIANELNRRGLMTEAGTSFHPSSVKRIMKGMGLESPHTKIGHTKAAPAPAPEAAAEPDPDPDPAPPPTVLPKPAQLLDTEKDRKRRERNARYMAPQRRQLTKPKPKPTSEVADDASLIAAALAAGKVTHCPPFQGADGFNYRTGMFEE</sequence>
<reference evidence="2 3" key="1">
    <citation type="submission" date="2018-04" db="EMBL/GenBank/DDBJ databases">
        <title>Methylobacterium sp. PR1016A genome.</title>
        <authorList>
            <person name="Park W."/>
        </authorList>
    </citation>
    <scope>NUCLEOTIDE SEQUENCE [LARGE SCALE GENOMIC DNA]</scope>
    <source>
        <strain evidence="2 3">PR1016A</strain>
    </source>
</reference>
<evidence type="ECO:0008006" key="4">
    <source>
        <dbReference type="Google" id="ProtNLM"/>
    </source>
</evidence>
<evidence type="ECO:0000313" key="2">
    <source>
        <dbReference type="EMBL" id="AWB20645.1"/>
    </source>
</evidence>
<protein>
    <recommendedName>
        <fullName evidence="4">Recombinase domain-containing protein</fullName>
    </recommendedName>
</protein>
<feature type="region of interest" description="Disordered" evidence="1">
    <location>
        <begin position="109"/>
        <end position="188"/>
    </location>
</feature>
<gene>
    <name evidence="2" type="ORF">DA075_06660</name>
</gene>
<dbReference type="Proteomes" id="UP000244755">
    <property type="component" value="Chromosome 1"/>
</dbReference>
<organism evidence="2 3">
    <name type="scientific">Methylobacterium currus</name>
    <dbReference type="NCBI Taxonomy" id="2051553"/>
    <lineage>
        <taxon>Bacteria</taxon>
        <taxon>Pseudomonadati</taxon>
        <taxon>Pseudomonadota</taxon>
        <taxon>Alphaproteobacteria</taxon>
        <taxon>Hyphomicrobiales</taxon>
        <taxon>Methylobacteriaceae</taxon>
        <taxon>Methylobacterium</taxon>
    </lineage>
</organism>
<feature type="compositionally biased region" description="Low complexity" evidence="1">
    <location>
        <begin position="120"/>
        <end position="129"/>
    </location>
</feature>